<keyword evidence="7" id="KW-1185">Reference proteome</keyword>
<keyword evidence="3" id="KW-0378">Hydrolase</keyword>
<dbReference type="SMART" id="SM00849">
    <property type="entry name" value="Lactamase_B"/>
    <property type="match status" value="1"/>
</dbReference>
<dbReference type="Pfam" id="PF00753">
    <property type="entry name" value="Lactamase_B"/>
    <property type="match status" value="1"/>
</dbReference>
<dbReference type="Gene3D" id="3.60.15.10">
    <property type="entry name" value="Ribonuclease Z/Hydroxyacylglutathione hydrolase-like"/>
    <property type="match status" value="1"/>
</dbReference>
<evidence type="ECO:0000256" key="1">
    <source>
        <dbReference type="ARBA" id="ARBA00007749"/>
    </source>
</evidence>
<sequence length="300" mass="34160">MRIHHLNCTTLCPPGGRLADGRKGFKGPAALTCHCLLVEGPRGLILVDTGFGLEDVKHPRPRLAPMFLDVLTRPRLNEGSTAIRQIERMGFRAEDVRDIVLTHLDFDHAGGLDDFPHARVHLLSDEYQSAFAQATPLDRRRYRPLQWMNETQWVTYPSGGDGGRWFGFECVRDLTGLPPEILLVPLPGHTLGHAGVAIQDGSGWLLHAGDAYFYHGEMAPDRYRCTPVLRAYQKLMQKDGYLRWHNMRRLRELVQRHGRDVTVFCAHDSLEFELLEERERSPDLDSPLRHFVDAQPPLHV</sequence>
<accession>A0A0H4X4C7</accession>
<feature type="domain" description="Metallo-beta-lactamase" evidence="5">
    <location>
        <begin position="32"/>
        <end position="267"/>
    </location>
</feature>
<dbReference type="GO" id="GO:0046872">
    <property type="term" value="F:metal ion binding"/>
    <property type="evidence" value="ECO:0007669"/>
    <property type="project" value="UniProtKB-KW"/>
</dbReference>
<gene>
    <name evidence="6" type="ORF">A176_006956</name>
</gene>
<dbReference type="RefSeq" id="WP_002637771.1">
    <property type="nucleotide sequence ID" value="NZ_CP012109.1"/>
</dbReference>
<dbReference type="InterPro" id="IPR001279">
    <property type="entry name" value="Metallo-B-lactamas"/>
</dbReference>
<evidence type="ECO:0000313" key="7">
    <source>
        <dbReference type="Proteomes" id="UP000009026"/>
    </source>
</evidence>
<dbReference type="PANTHER" id="PTHR42978">
    <property type="entry name" value="QUORUM-QUENCHING LACTONASE YTNP-RELATED-RELATED"/>
    <property type="match status" value="1"/>
</dbReference>
<dbReference type="PANTHER" id="PTHR42978:SF3">
    <property type="entry name" value="BLR3078 PROTEIN"/>
    <property type="match status" value="1"/>
</dbReference>
<protein>
    <recommendedName>
        <fullName evidence="5">Metallo-beta-lactamase domain-containing protein</fullName>
    </recommendedName>
</protein>
<dbReference type="KEGG" id="mym:A176_006956"/>
<dbReference type="InterPro" id="IPR036866">
    <property type="entry name" value="RibonucZ/Hydroxyglut_hydro"/>
</dbReference>
<evidence type="ECO:0000313" key="6">
    <source>
        <dbReference type="EMBL" id="AKQ70044.1"/>
    </source>
</evidence>
<dbReference type="EMBL" id="CP012109">
    <property type="protein sequence ID" value="AKQ70044.1"/>
    <property type="molecule type" value="Genomic_DNA"/>
</dbReference>
<name>A0A0H4X4C7_9BACT</name>
<organism evidence="6 7">
    <name type="scientific">Pseudomyxococcus hansupus</name>
    <dbReference type="NCBI Taxonomy" id="1297742"/>
    <lineage>
        <taxon>Bacteria</taxon>
        <taxon>Pseudomonadati</taxon>
        <taxon>Myxococcota</taxon>
        <taxon>Myxococcia</taxon>
        <taxon>Myxococcales</taxon>
        <taxon>Cystobacterineae</taxon>
        <taxon>Myxococcaceae</taxon>
        <taxon>Pseudomyxococcus</taxon>
    </lineage>
</organism>
<evidence type="ECO:0000256" key="4">
    <source>
        <dbReference type="ARBA" id="ARBA00022833"/>
    </source>
</evidence>
<keyword evidence="4" id="KW-0862">Zinc</keyword>
<dbReference type="eggNOG" id="COG0491">
    <property type="taxonomic scope" value="Bacteria"/>
</dbReference>
<dbReference type="Proteomes" id="UP000009026">
    <property type="component" value="Chromosome"/>
</dbReference>
<reference evidence="6 7" key="1">
    <citation type="journal article" date="2016" name="PLoS ONE">
        <title>Complete Genome Sequence and Comparative Genomics of a Novel Myxobacterium Myxococcus hansupus.</title>
        <authorList>
            <person name="Sharma G."/>
            <person name="Narwani T."/>
            <person name="Subramanian S."/>
        </authorList>
    </citation>
    <scope>NUCLEOTIDE SEQUENCE [LARGE SCALE GENOMIC DNA]</scope>
    <source>
        <strain evidence="7">mixupus</strain>
    </source>
</reference>
<comment type="similarity">
    <text evidence="1">Belongs to the metallo-beta-lactamase superfamily.</text>
</comment>
<evidence type="ECO:0000256" key="3">
    <source>
        <dbReference type="ARBA" id="ARBA00022801"/>
    </source>
</evidence>
<dbReference type="InterPro" id="IPR051013">
    <property type="entry name" value="MBL_superfamily_lactonases"/>
</dbReference>
<dbReference type="CDD" id="cd07742">
    <property type="entry name" value="metallo-hydrolase-like_MBL-fold"/>
    <property type="match status" value="1"/>
</dbReference>
<dbReference type="PATRIC" id="fig|1297742.4.peg.7055"/>
<dbReference type="AlphaFoldDB" id="A0A0H4X4C7"/>
<proteinExistence type="inferred from homology"/>
<evidence type="ECO:0000259" key="5">
    <source>
        <dbReference type="SMART" id="SM00849"/>
    </source>
</evidence>
<dbReference type="OrthoDB" id="5443440at2"/>
<evidence type="ECO:0000256" key="2">
    <source>
        <dbReference type="ARBA" id="ARBA00022723"/>
    </source>
</evidence>
<dbReference type="GO" id="GO:0016787">
    <property type="term" value="F:hydrolase activity"/>
    <property type="evidence" value="ECO:0007669"/>
    <property type="project" value="UniProtKB-KW"/>
</dbReference>
<dbReference type="SUPFAM" id="SSF56281">
    <property type="entry name" value="Metallo-hydrolase/oxidoreductase"/>
    <property type="match status" value="1"/>
</dbReference>
<dbReference type="STRING" id="1297742.A176_006956"/>
<keyword evidence="2" id="KW-0479">Metal-binding</keyword>